<evidence type="ECO:0000256" key="4">
    <source>
        <dbReference type="ARBA" id="ARBA00022833"/>
    </source>
</evidence>
<dbReference type="PANTHER" id="PTHR23235">
    <property type="entry name" value="KRUEPPEL-LIKE TRANSCRIPTION FACTOR"/>
    <property type="match status" value="1"/>
</dbReference>
<dbReference type="Ensembl" id="ENSGALT00010065477.1">
    <property type="protein sequence ID" value="ENSGALP00010039830.1"/>
    <property type="gene ID" value="ENSGALG00010027015.1"/>
</dbReference>
<evidence type="ECO:0000313" key="12">
    <source>
        <dbReference type="Proteomes" id="UP000000539"/>
    </source>
</evidence>
<evidence type="ECO:0000256" key="2">
    <source>
        <dbReference type="ARBA" id="ARBA00022737"/>
    </source>
</evidence>
<feature type="compositionally biased region" description="Basic and acidic residues" evidence="9">
    <location>
        <begin position="10"/>
        <end position="19"/>
    </location>
</feature>
<organism evidence="11 12">
    <name type="scientific">Gallus gallus</name>
    <name type="common">Chicken</name>
    <dbReference type="NCBI Taxonomy" id="9031"/>
    <lineage>
        <taxon>Eukaryota</taxon>
        <taxon>Metazoa</taxon>
        <taxon>Chordata</taxon>
        <taxon>Craniata</taxon>
        <taxon>Vertebrata</taxon>
        <taxon>Euteleostomi</taxon>
        <taxon>Archelosauria</taxon>
        <taxon>Archosauria</taxon>
        <taxon>Dinosauria</taxon>
        <taxon>Saurischia</taxon>
        <taxon>Theropoda</taxon>
        <taxon>Coelurosauria</taxon>
        <taxon>Aves</taxon>
        <taxon>Neognathae</taxon>
        <taxon>Galloanserae</taxon>
        <taxon>Galliformes</taxon>
        <taxon>Phasianidae</taxon>
        <taxon>Phasianinae</taxon>
        <taxon>Gallus</taxon>
    </lineage>
</organism>
<dbReference type="AlphaFoldDB" id="A0A8V1AC83"/>
<dbReference type="FunFam" id="3.30.160.60:FF:002639">
    <property type="entry name" value="Kruppel-Like Factor (Zinc finger protein)"/>
    <property type="match status" value="1"/>
</dbReference>
<dbReference type="GO" id="GO:0008270">
    <property type="term" value="F:zinc ion binding"/>
    <property type="evidence" value="ECO:0007669"/>
    <property type="project" value="UniProtKB-KW"/>
</dbReference>
<accession>A0A8V1AC83</accession>
<keyword evidence="5" id="KW-0805">Transcription regulation</keyword>
<evidence type="ECO:0000256" key="9">
    <source>
        <dbReference type="SAM" id="MobiDB-lite"/>
    </source>
</evidence>
<keyword evidence="3 8" id="KW-0863">Zinc-finger</keyword>
<dbReference type="PROSITE" id="PS00028">
    <property type="entry name" value="ZINC_FINGER_C2H2_1"/>
    <property type="match status" value="1"/>
</dbReference>
<dbReference type="Gene3D" id="3.30.160.60">
    <property type="entry name" value="Classic Zinc Finger"/>
    <property type="match status" value="1"/>
</dbReference>
<evidence type="ECO:0000256" key="5">
    <source>
        <dbReference type="ARBA" id="ARBA00023015"/>
    </source>
</evidence>
<dbReference type="GO" id="GO:0060255">
    <property type="term" value="P:regulation of macromolecule metabolic process"/>
    <property type="evidence" value="ECO:0007669"/>
    <property type="project" value="UniProtKB-ARBA"/>
</dbReference>
<keyword evidence="2" id="KW-0677">Repeat</keyword>
<feature type="compositionally biased region" description="Low complexity" evidence="9">
    <location>
        <begin position="128"/>
        <end position="137"/>
    </location>
</feature>
<dbReference type="SUPFAM" id="SSF57667">
    <property type="entry name" value="beta-beta-alpha zinc fingers"/>
    <property type="match status" value="1"/>
</dbReference>
<evidence type="ECO:0000256" key="8">
    <source>
        <dbReference type="PROSITE-ProRule" id="PRU00042"/>
    </source>
</evidence>
<evidence type="ECO:0000256" key="1">
    <source>
        <dbReference type="ARBA" id="ARBA00022723"/>
    </source>
</evidence>
<protein>
    <recommendedName>
        <fullName evidence="10">C2H2-type domain-containing protein</fullName>
    </recommendedName>
</protein>
<evidence type="ECO:0000256" key="3">
    <source>
        <dbReference type="ARBA" id="ARBA00022771"/>
    </source>
</evidence>
<dbReference type="Proteomes" id="UP000000539">
    <property type="component" value="Chromosome 26"/>
</dbReference>
<evidence type="ECO:0000313" key="11">
    <source>
        <dbReference type="Ensembl" id="ENSGALP00010039830.1"/>
    </source>
</evidence>
<dbReference type="GeneTree" id="ENSGT00940000156977"/>
<evidence type="ECO:0000256" key="7">
    <source>
        <dbReference type="ARBA" id="ARBA00023163"/>
    </source>
</evidence>
<reference evidence="11" key="3">
    <citation type="submission" date="2025-09" db="UniProtKB">
        <authorList>
            <consortium name="Ensembl"/>
        </authorList>
    </citation>
    <scope>IDENTIFICATION</scope>
    <source>
        <strain evidence="11">broiler</strain>
    </source>
</reference>
<dbReference type="SMART" id="SM00355">
    <property type="entry name" value="ZnF_C2H2"/>
    <property type="match status" value="1"/>
</dbReference>
<sequence length="278" mass="29562">MPPSLLPRHSPKEGSDHLLEGSTGRNEGDPLPLAGADGEEEKPLLAACDAHLQLPDFCCSLPQDFIPTLEEIEEFLREKAEFLRDGASEQHAAGGKARAESETGLGGSGGHPVPEDGSDGSQPGGAADGNDQGAADGDVPVVLHMQPLQLDNSSLLAQRAVRVTQLVISLQGQNLSLLPQLQPPVTLLDQKYIKIAPQPNPTGPGMLGGVQKQEAAPVCPKAPTAPLHVHKCPHPGCSKVYTKSSHLKAHIRRHTGEKPYSCAWPDCGWSRNALWKCR</sequence>
<keyword evidence="6" id="KW-0238">DNA-binding</keyword>
<dbReference type="InterPro" id="IPR036236">
    <property type="entry name" value="Znf_C2H2_sf"/>
</dbReference>
<evidence type="ECO:0000256" key="6">
    <source>
        <dbReference type="ARBA" id="ARBA00023125"/>
    </source>
</evidence>
<dbReference type="PANTHER" id="PTHR23235:SF141">
    <property type="entry name" value="KRUEPPEL-LIKE FACTOR 15"/>
    <property type="match status" value="1"/>
</dbReference>
<keyword evidence="7" id="KW-0804">Transcription</keyword>
<reference evidence="11" key="2">
    <citation type="submission" date="2025-08" db="UniProtKB">
        <authorList>
            <consortium name="Ensembl"/>
        </authorList>
    </citation>
    <scope>IDENTIFICATION</scope>
    <source>
        <strain evidence="11">broiler</strain>
    </source>
</reference>
<feature type="domain" description="C2H2-type" evidence="10">
    <location>
        <begin position="230"/>
        <end position="259"/>
    </location>
</feature>
<dbReference type="PROSITE" id="PS50157">
    <property type="entry name" value="ZINC_FINGER_C2H2_2"/>
    <property type="match status" value="1"/>
</dbReference>
<evidence type="ECO:0000259" key="10">
    <source>
        <dbReference type="PROSITE" id="PS50157"/>
    </source>
</evidence>
<name>A0A8V1AC83_CHICK</name>
<keyword evidence="1" id="KW-0479">Metal-binding</keyword>
<feature type="region of interest" description="Disordered" evidence="9">
    <location>
        <begin position="1"/>
        <end position="38"/>
    </location>
</feature>
<feature type="region of interest" description="Disordered" evidence="9">
    <location>
        <begin position="86"/>
        <end position="137"/>
    </location>
</feature>
<dbReference type="InterPro" id="IPR013087">
    <property type="entry name" value="Znf_C2H2_type"/>
</dbReference>
<dbReference type="GO" id="GO:0003677">
    <property type="term" value="F:DNA binding"/>
    <property type="evidence" value="ECO:0007669"/>
    <property type="project" value="UniProtKB-KW"/>
</dbReference>
<keyword evidence="12" id="KW-1185">Reference proteome</keyword>
<keyword evidence="4" id="KW-0862">Zinc</keyword>
<reference evidence="11" key="1">
    <citation type="submission" date="2020-11" db="EMBL/GenBank/DDBJ databases">
        <title>Gallus gallus (Chicken) genome, bGalGal1, GRCg7b, maternal haplotype autosomes + Z &amp; W.</title>
        <authorList>
            <person name="Warren W."/>
            <person name="Formenti G."/>
            <person name="Fedrigo O."/>
            <person name="Haase B."/>
            <person name="Mountcastle J."/>
            <person name="Balacco J."/>
            <person name="Tracey A."/>
            <person name="Schneider V."/>
            <person name="Okimoto R."/>
            <person name="Cheng H."/>
            <person name="Hawken R."/>
            <person name="Howe K."/>
            <person name="Jarvis E.D."/>
        </authorList>
    </citation>
    <scope>NUCLEOTIDE SEQUENCE [LARGE SCALE GENOMIC DNA]</scope>
    <source>
        <strain evidence="11">Broiler</strain>
    </source>
</reference>
<proteinExistence type="predicted"/>